<dbReference type="OrthoDB" id="328411at2759"/>
<evidence type="ECO:0000313" key="2">
    <source>
        <dbReference type="Proteomes" id="UP000028828"/>
    </source>
</evidence>
<name>A0A086JHA1_TOXGO</name>
<comment type="caution">
    <text evidence="1">The sequence shown here is derived from an EMBL/GenBank/DDBJ whole genome shotgun (WGS) entry which is preliminary data.</text>
</comment>
<organism evidence="1 2">
    <name type="scientific">Toxoplasma gondii p89</name>
    <dbReference type="NCBI Taxonomy" id="943119"/>
    <lineage>
        <taxon>Eukaryota</taxon>
        <taxon>Sar</taxon>
        <taxon>Alveolata</taxon>
        <taxon>Apicomplexa</taxon>
        <taxon>Conoidasida</taxon>
        <taxon>Coccidia</taxon>
        <taxon>Eucoccidiorida</taxon>
        <taxon>Eimeriorina</taxon>
        <taxon>Sarcocystidae</taxon>
        <taxon>Toxoplasma</taxon>
    </lineage>
</organism>
<reference evidence="1 2" key="1">
    <citation type="submission" date="2014-03" db="EMBL/GenBank/DDBJ databases">
        <authorList>
            <person name="Sibley D."/>
            <person name="Venepally P."/>
            <person name="Karamycheva S."/>
            <person name="Hadjithomas M."/>
            <person name="Khan A."/>
            <person name="Brunk B."/>
            <person name="Roos D."/>
            <person name="Caler E."/>
            <person name="Lorenzi H."/>
        </authorList>
    </citation>
    <scope>NUCLEOTIDE SEQUENCE [LARGE SCALE GENOMIC DNA]</scope>
    <source>
        <strain evidence="2">p89</strain>
    </source>
</reference>
<gene>
    <name evidence="1" type="ORF">TGP89_216920</name>
</gene>
<evidence type="ECO:0000313" key="1">
    <source>
        <dbReference type="EMBL" id="KFG31519.1"/>
    </source>
</evidence>
<proteinExistence type="predicted"/>
<dbReference type="Proteomes" id="UP000028828">
    <property type="component" value="Unassembled WGS sequence"/>
</dbReference>
<dbReference type="VEuPathDB" id="ToxoDB:TGP89_216920"/>
<sequence>MENSLTGILDVSEARCEQQDGVNDPADSIISSIGSSFADLNNMISEQLNQDFEIANLLPYGKFISDILGLAVGYYSFESSCRGGESYLVNTVPAPIHSLPPNPFTGNLRDKECLLECISAMNTEEDELRRKDLYARYCSEYRNCVSPKELFLCAARHNREIQQLLAMIDDEIEKPQEYRLKPTFKTRASRPSEVPEDANQLEQLLVALNKGHGLLTPRTNI</sequence>
<dbReference type="AlphaFoldDB" id="A0A086JHA1"/>
<dbReference type="EMBL" id="AEYI02001945">
    <property type="protein sequence ID" value="KFG31519.1"/>
    <property type="molecule type" value="Genomic_DNA"/>
</dbReference>
<protein>
    <submittedName>
        <fullName evidence="1">Mediator complex subunit MED8</fullName>
    </submittedName>
</protein>
<accession>A0A086JHA1</accession>